<dbReference type="FunCoup" id="A0A200QD78">
    <property type="interactions" value="51"/>
</dbReference>
<dbReference type="PANTHER" id="PTHR33098:SF53">
    <property type="entry name" value="OS05G0540900 PROTEIN"/>
    <property type="match status" value="1"/>
</dbReference>
<feature type="compositionally biased region" description="Basic residues" evidence="1">
    <location>
        <begin position="312"/>
        <end position="324"/>
    </location>
</feature>
<feature type="compositionally biased region" description="Basic and acidic residues" evidence="1">
    <location>
        <begin position="255"/>
        <end position="273"/>
    </location>
</feature>
<dbReference type="InterPro" id="IPR008480">
    <property type="entry name" value="DUF761_pln"/>
</dbReference>
<feature type="compositionally biased region" description="Basic residues" evidence="1">
    <location>
        <begin position="274"/>
        <end position="286"/>
    </location>
</feature>
<dbReference type="EMBL" id="MVGT01002328">
    <property type="protein sequence ID" value="OVA08434.1"/>
    <property type="molecule type" value="Genomic_DNA"/>
</dbReference>
<feature type="compositionally biased region" description="Basic and acidic residues" evidence="1">
    <location>
        <begin position="293"/>
        <end position="311"/>
    </location>
</feature>
<dbReference type="AlphaFoldDB" id="A0A200QD78"/>
<dbReference type="OMA" id="GAWAWIR"/>
<dbReference type="OrthoDB" id="1685070at2759"/>
<dbReference type="STRING" id="56857.A0A200QD78"/>
<protein>
    <recommendedName>
        <fullName evidence="3">DUF4408 domain-containing protein</fullName>
    </recommendedName>
</protein>
<comment type="caution">
    <text evidence="4">The sequence shown here is derived from an EMBL/GenBank/DDBJ whole genome shotgun (WGS) entry which is preliminary data.</text>
</comment>
<gene>
    <name evidence="4" type="ORF">BVC80_209g169</name>
</gene>
<evidence type="ECO:0000256" key="2">
    <source>
        <dbReference type="SAM" id="SignalP"/>
    </source>
</evidence>
<accession>A0A200QD78</accession>
<reference evidence="4 5" key="1">
    <citation type="journal article" date="2017" name="Mol. Plant">
        <title>The Genome of Medicinal Plant Macleaya cordata Provides New Insights into Benzylisoquinoline Alkaloids Metabolism.</title>
        <authorList>
            <person name="Liu X."/>
            <person name="Liu Y."/>
            <person name="Huang P."/>
            <person name="Ma Y."/>
            <person name="Qing Z."/>
            <person name="Tang Q."/>
            <person name="Cao H."/>
            <person name="Cheng P."/>
            <person name="Zheng Y."/>
            <person name="Yuan Z."/>
            <person name="Zhou Y."/>
            <person name="Liu J."/>
            <person name="Tang Z."/>
            <person name="Zhuo Y."/>
            <person name="Zhang Y."/>
            <person name="Yu L."/>
            <person name="Huang J."/>
            <person name="Yang P."/>
            <person name="Peng Q."/>
            <person name="Zhang J."/>
            <person name="Jiang W."/>
            <person name="Zhang Z."/>
            <person name="Lin K."/>
            <person name="Ro D.K."/>
            <person name="Chen X."/>
            <person name="Xiong X."/>
            <person name="Shang Y."/>
            <person name="Huang S."/>
            <person name="Zeng J."/>
        </authorList>
    </citation>
    <scope>NUCLEOTIDE SEQUENCE [LARGE SCALE GENOMIC DNA]</scope>
    <source>
        <strain evidence="5">cv. BLH2017</strain>
        <tissue evidence="4">Root</tissue>
    </source>
</reference>
<evidence type="ECO:0000313" key="5">
    <source>
        <dbReference type="Proteomes" id="UP000195402"/>
    </source>
</evidence>
<proteinExistence type="predicted"/>
<dbReference type="Proteomes" id="UP000195402">
    <property type="component" value="Unassembled WGS sequence"/>
</dbReference>
<feature type="region of interest" description="Disordered" evidence="1">
    <location>
        <begin position="235"/>
        <end position="324"/>
    </location>
</feature>
<dbReference type="Pfam" id="PF05553">
    <property type="entry name" value="DUF761"/>
    <property type="match status" value="1"/>
</dbReference>
<dbReference type="InterPro" id="IPR025520">
    <property type="entry name" value="DUF4408"/>
</dbReference>
<dbReference type="Pfam" id="PF14364">
    <property type="entry name" value="DUF4408"/>
    <property type="match status" value="1"/>
</dbReference>
<feature type="chain" id="PRO_5012667941" description="DUF4408 domain-containing protein" evidence="2">
    <location>
        <begin position="23"/>
        <end position="406"/>
    </location>
</feature>
<dbReference type="PANTHER" id="PTHR33098">
    <property type="entry name" value="COTTON FIBER (DUF761)"/>
    <property type="match status" value="1"/>
</dbReference>
<evidence type="ECO:0000256" key="1">
    <source>
        <dbReference type="SAM" id="MobiDB-lite"/>
    </source>
</evidence>
<feature type="region of interest" description="Disordered" evidence="1">
    <location>
        <begin position="147"/>
        <end position="176"/>
    </location>
</feature>
<keyword evidence="2" id="KW-0732">Signal</keyword>
<name>A0A200QD78_MACCD</name>
<evidence type="ECO:0000313" key="4">
    <source>
        <dbReference type="EMBL" id="OVA08434.1"/>
    </source>
</evidence>
<organism evidence="4 5">
    <name type="scientific">Macleaya cordata</name>
    <name type="common">Five-seeded plume-poppy</name>
    <name type="synonym">Bocconia cordata</name>
    <dbReference type="NCBI Taxonomy" id="56857"/>
    <lineage>
        <taxon>Eukaryota</taxon>
        <taxon>Viridiplantae</taxon>
        <taxon>Streptophyta</taxon>
        <taxon>Embryophyta</taxon>
        <taxon>Tracheophyta</taxon>
        <taxon>Spermatophyta</taxon>
        <taxon>Magnoliopsida</taxon>
        <taxon>Ranunculales</taxon>
        <taxon>Papaveraceae</taxon>
        <taxon>Papaveroideae</taxon>
        <taxon>Macleaya</taxon>
    </lineage>
</organism>
<feature type="compositionally biased region" description="Polar residues" evidence="1">
    <location>
        <begin position="147"/>
        <end position="158"/>
    </location>
</feature>
<feature type="region of interest" description="Disordered" evidence="1">
    <location>
        <begin position="349"/>
        <end position="369"/>
    </location>
</feature>
<dbReference type="InParanoid" id="A0A200QD78"/>
<feature type="signal peptide" evidence="2">
    <location>
        <begin position="1"/>
        <end position="22"/>
    </location>
</feature>
<feature type="compositionally biased region" description="Low complexity" evidence="1">
    <location>
        <begin position="192"/>
        <end position="207"/>
    </location>
</feature>
<feature type="region of interest" description="Disordered" evidence="1">
    <location>
        <begin position="32"/>
        <end position="58"/>
    </location>
</feature>
<feature type="domain" description="DUF4408" evidence="3">
    <location>
        <begin position="1"/>
        <end position="25"/>
    </location>
</feature>
<keyword evidence="5" id="KW-1185">Reference proteome</keyword>
<sequence length="406" mass="47192">MASWFTPTFLFLLLNLVIGIIAVTSAFGSHKHKNQQQQLQQQPRSEFHQQPPPLARAPSSVLDRLKSINLYHFRSEDLNPFPSITTSTYQPPESIPVTSGFVTQNNQGEGFHEQPQLARAPSILERLKSINLYHFKTEDFNPFPTIDTTESSEIQHQKQVLKPTQVRKQSRNQKPDYDFLNHRALNHKNKQRQQQAEEFQQHQPRQQLARAPSILERLKSINLYNFKPEDLNPFPTIKTEPVNQHQKTVLKPTQVRKESRDQNPDHDFLDHRALNKNKSTHQHQKTVSKPTQVRKEPQQQDPDHDFLDHRALNKNKSARTTRPPKMKLVSAKSHIGHYGEVEDMVFDDEPRRPSTVKENKSKASEVDEEVDAKADDFINRFKQQLKLQRLDSILQYKDFLSRGAGK</sequence>
<feature type="region of interest" description="Disordered" evidence="1">
    <location>
        <begin position="188"/>
        <end position="208"/>
    </location>
</feature>
<evidence type="ECO:0000259" key="3">
    <source>
        <dbReference type="Pfam" id="PF14364"/>
    </source>
</evidence>